<reference evidence="1" key="1">
    <citation type="journal article" date="2021" name="Proc. Natl. Acad. Sci. U.S.A.">
        <title>A Catalog of Tens of Thousands of Viruses from Human Metagenomes Reveals Hidden Associations with Chronic Diseases.</title>
        <authorList>
            <person name="Tisza M.J."/>
            <person name="Buck C.B."/>
        </authorList>
    </citation>
    <scope>NUCLEOTIDE SEQUENCE</scope>
    <source>
        <strain evidence="1">CtPoO4</strain>
    </source>
</reference>
<protein>
    <submittedName>
        <fullName evidence="1">Uncharacterized protein</fullName>
    </submittedName>
</protein>
<proteinExistence type="predicted"/>
<dbReference type="EMBL" id="BK032629">
    <property type="protein sequence ID" value="DAF52066.1"/>
    <property type="molecule type" value="Genomic_DNA"/>
</dbReference>
<name>A0A8S5SNC5_9CAUD</name>
<sequence length="49" mass="5831">MKSEKPINSMYRMIPKSRMDEFKRFAAIFGFTEENIENILSKEKEMVGK</sequence>
<evidence type="ECO:0000313" key="1">
    <source>
        <dbReference type="EMBL" id="DAF52066.1"/>
    </source>
</evidence>
<organism evidence="1">
    <name type="scientific">Myoviridae sp. ctPoO4</name>
    <dbReference type="NCBI Taxonomy" id="2827685"/>
    <lineage>
        <taxon>Viruses</taxon>
        <taxon>Duplodnaviria</taxon>
        <taxon>Heunggongvirae</taxon>
        <taxon>Uroviricota</taxon>
        <taxon>Caudoviricetes</taxon>
    </lineage>
</organism>
<accession>A0A8S5SNC5</accession>